<dbReference type="InterPro" id="IPR005123">
    <property type="entry name" value="Oxoglu/Fe-dep_dioxygenase_dom"/>
</dbReference>
<dbReference type="PANTHER" id="PTHR10209:SF880">
    <property type="entry name" value="FE2OG DIOXYGENASE DOMAIN-CONTAINING PROTEIN"/>
    <property type="match status" value="1"/>
</dbReference>
<evidence type="ECO:0000313" key="8">
    <source>
        <dbReference type="Proteomes" id="UP000000768"/>
    </source>
</evidence>
<feature type="domain" description="Fe2OG dioxygenase" evidence="6">
    <location>
        <begin position="233"/>
        <end position="336"/>
    </location>
</feature>
<dbReference type="OMA" id="NDEQPVW"/>
<dbReference type="SUPFAM" id="SSF51197">
    <property type="entry name" value="Clavaminate synthase-like"/>
    <property type="match status" value="1"/>
</dbReference>
<keyword evidence="4 5" id="KW-0408">Iron</keyword>
<dbReference type="Pfam" id="PF14226">
    <property type="entry name" value="DIOX_N"/>
    <property type="match status" value="1"/>
</dbReference>
<dbReference type="GO" id="GO:0051213">
    <property type="term" value="F:dioxygenase activity"/>
    <property type="evidence" value="ECO:0007669"/>
    <property type="project" value="UniProtKB-ARBA"/>
</dbReference>
<dbReference type="EMBL" id="CM000764">
    <property type="protein sequence ID" value="KXG28244.1"/>
    <property type="molecule type" value="Genomic_DNA"/>
</dbReference>
<dbReference type="InParanoid" id="A0A1B6PRE0"/>
<protein>
    <recommendedName>
        <fullName evidence="6">Fe2OG dioxygenase domain-containing protein</fullName>
    </recommendedName>
</protein>
<dbReference type="PANTHER" id="PTHR10209">
    <property type="entry name" value="OXIDOREDUCTASE, 2OG-FE II OXYGENASE FAMILY PROTEIN"/>
    <property type="match status" value="1"/>
</dbReference>
<dbReference type="FunFam" id="2.60.120.330:FF:000005">
    <property type="entry name" value="1-aminocyclopropane-1-carboxylate oxidase homolog 1"/>
    <property type="match status" value="1"/>
</dbReference>
<dbReference type="Gramene" id="KXG28244">
    <property type="protein sequence ID" value="KXG28244"/>
    <property type="gene ID" value="SORBI_3005G102200"/>
</dbReference>
<dbReference type="GO" id="GO:0046872">
    <property type="term" value="F:metal ion binding"/>
    <property type="evidence" value="ECO:0007669"/>
    <property type="project" value="UniProtKB-KW"/>
</dbReference>
<dbReference type="Pfam" id="PF03171">
    <property type="entry name" value="2OG-FeII_Oxy"/>
    <property type="match status" value="1"/>
</dbReference>
<dbReference type="InterPro" id="IPR026992">
    <property type="entry name" value="DIOX_N"/>
</dbReference>
<dbReference type="eggNOG" id="KOG0143">
    <property type="taxonomic scope" value="Eukaryota"/>
</dbReference>
<keyword evidence="2 5" id="KW-0479">Metal-binding</keyword>
<gene>
    <name evidence="7" type="ORF">SORBI_3005G102200</name>
</gene>
<keyword evidence="8" id="KW-1185">Reference proteome</keyword>
<dbReference type="AlphaFoldDB" id="A0A1B6PRE0"/>
<evidence type="ECO:0000256" key="1">
    <source>
        <dbReference type="ARBA" id="ARBA00008056"/>
    </source>
</evidence>
<reference evidence="8" key="2">
    <citation type="journal article" date="2018" name="Plant J.">
        <title>The Sorghum bicolor reference genome: improved assembly, gene annotations, a transcriptome atlas, and signatures of genome organization.</title>
        <authorList>
            <person name="McCormick R.F."/>
            <person name="Truong S.K."/>
            <person name="Sreedasyam A."/>
            <person name="Jenkins J."/>
            <person name="Shu S."/>
            <person name="Sims D."/>
            <person name="Kennedy M."/>
            <person name="Amirebrahimi M."/>
            <person name="Weers B.D."/>
            <person name="McKinley B."/>
            <person name="Mattison A."/>
            <person name="Morishige D.T."/>
            <person name="Grimwood J."/>
            <person name="Schmutz J."/>
            <person name="Mullet J.E."/>
        </authorList>
    </citation>
    <scope>NUCLEOTIDE SEQUENCE [LARGE SCALE GENOMIC DNA]</scope>
    <source>
        <strain evidence="8">cv. BTx623</strain>
    </source>
</reference>
<proteinExistence type="inferred from homology"/>
<evidence type="ECO:0000256" key="3">
    <source>
        <dbReference type="ARBA" id="ARBA00023002"/>
    </source>
</evidence>
<dbReference type="STRING" id="4558.A0A1B6PRE0"/>
<keyword evidence="3 5" id="KW-0560">Oxidoreductase</keyword>
<dbReference type="InterPro" id="IPR044861">
    <property type="entry name" value="IPNS-like_FE2OG_OXY"/>
</dbReference>
<dbReference type="Gene3D" id="2.60.120.330">
    <property type="entry name" value="B-lactam Antibiotic, Isopenicillin N Synthase, Chain"/>
    <property type="match status" value="1"/>
</dbReference>
<evidence type="ECO:0000256" key="4">
    <source>
        <dbReference type="ARBA" id="ARBA00023004"/>
    </source>
</evidence>
<evidence type="ECO:0000313" key="7">
    <source>
        <dbReference type="EMBL" id="KXG28244.1"/>
    </source>
</evidence>
<accession>A0A1B6PRE0</accession>
<dbReference type="OrthoDB" id="288590at2759"/>
<dbReference type="Proteomes" id="UP000000768">
    <property type="component" value="Chromosome 5"/>
</dbReference>
<sequence>MSRRLIISLRQLCAKSPMASLPVPAGYDRHSDLKAFDDTKAGVKGLVDAGVTTIPPIFRHPPDPFLGPPPPSDYHQIQHDVSTSIPTIDLAAGATTRALLVAEVKAAAETVGFFQVVNHGVPAAVMSGMLEALRTFHEEPAEAKRPYYTRDMGSRVRYHSNFDLFHSPAATWRDTLYLDMAPTGPAPEEIPPACRDVVFEYTKQVQRLGSALLELLSEALGLHRGYLEHDAGCLDGVSVVGHYYPPCPEPDLTLGTTRHSDPSFLTVLLQDGVGGLQVLLGSRWVRVPPVPGAFVVNIGDFLQLMSNDKFKSVEYRVVAVDAGAAPRVSVACFFRPRGAAASMRVYGPIAMDTGGTKPPSPPRYRSITAEEFINHYMGNGLVGKSALNHFRI</sequence>
<organism evidence="7 8">
    <name type="scientific">Sorghum bicolor</name>
    <name type="common">Sorghum</name>
    <name type="synonym">Sorghum vulgare</name>
    <dbReference type="NCBI Taxonomy" id="4558"/>
    <lineage>
        <taxon>Eukaryota</taxon>
        <taxon>Viridiplantae</taxon>
        <taxon>Streptophyta</taxon>
        <taxon>Embryophyta</taxon>
        <taxon>Tracheophyta</taxon>
        <taxon>Spermatophyta</taxon>
        <taxon>Magnoliopsida</taxon>
        <taxon>Liliopsida</taxon>
        <taxon>Poales</taxon>
        <taxon>Poaceae</taxon>
        <taxon>PACMAD clade</taxon>
        <taxon>Panicoideae</taxon>
        <taxon>Andropogonodae</taxon>
        <taxon>Andropogoneae</taxon>
        <taxon>Sorghinae</taxon>
        <taxon>Sorghum</taxon>
    </lineage>
</organism>
<evidence type="ECO:0000256" key="5">
    <source>
        <dbReference type="RuleBase" id="RU003682"/>
    </source>
</evidence>
<evidence type="ECO:0000256" key="2">
    <source>
        <dbReference type="ARBA" id="ARBA00022723"/>
    </source>
</evidence>
<reference evidence="7 8" key="1">
    <citation type="journal article" date="2009" name="Nature">
        <title>The Sorghum bicolor genome and the diversification of grasses.</title>
        <authorList>
            <person name="Paterson A.H."/>
            <person name="Bowers J.E."/>
            <person name="Bruggmann R."/>
            <person name="Dubchak I."/>
            <person name="Grimwood J."/>
            <person name="Gundlach H."/>
            <person name="Haberer G."/>
            <person name="Hellsten U."/>
            <person name="Mitros T."/>
            <person name="Poliakov A."/>
            <person name="Schmutz J."/>
            <person name="Spannagl M."/>
            <person name="Tang H."/>
            <person name="Wang X."/>
            <person name="Wicker T."/>
            <person name="Bharti A.K."/>
            <person name="Chapman J."/>
            <person name="Feltus F.A."/>
            <person name="Gowik U."/>
            <person name="Grigoriev I.V."/>
            <person name="Lyons E."/>
            <person name="Maher C.A."/>
            <person name="Martis M."/>
            <person name="Narechania A."/>
            <person name="Otillar R.P."/>
            <person name="Penning B.W."/>
            <person name="Salamov A.A."/>
            <person name="Wang Y."/>
            <person name="Zhang L."/>
            <person name="Carpita N.C."/>
            <person name="Freeling M."/>
            <person name="Gingle A.R."/>
            <person name="Hash C.T."/>
            <person name="Keller B."/>
            <person name="Klein P."/>
            <person name="Kresovich S."/>
            <person name="McCann M.C."/>
            <person name="Ming R."/>
            <person name="Peterson D.G."/>
            <person name="Mehboob-ur-Rahman"/>
            <person name="Ware D."/>
            <person name="Westhoff P."/>
            <person name="Mayer K.F."/>
            <person name="Messing J."/>
            <person name="Rokhsar D.S."/>
        </authorList>
    </citation>
    <scope>NUCLEOTIDE SEQUENCE [LARGE SCALE GENOMIC DNA]</scope>
    <source>
        <strain evidence="8">cv. BTx623</strain>
    </source>
</reference>
<dbReference type="InterPro" id="IPR027443">
    <property type="entry name" value="IPNS-like_sf"/>
</dbReference>
<evidence type="ECO:0000259" key="6">
    <source>
        <dbReference type="PROSITE" id="PS51471"/>
    </source>
</evidence>
<dbReference type="PROSITE" id="PS51471">
    <property type="entry name" value="FE2OG_OXY"/>
    <property type="match status" value="1"/>
</dbReference>
<name>A0A1B6PRE0_SORBI</name>
<comment type="similarity">
    <text evidence="1 5">Belongs to the iron/ascorbate-dependent oxidoreductase family.</text>
</comment>